<reference evidence="5 6" key="1">
    <citation type="journal article" date="2016" name="Environ. Microbiol.">
        <title>New Methyloceanibacter diversity from North Sea sediments includes methanotroph containing solely the soluble methane monooxygenase.</title>
        <authorList>
            <person name="Vekeman B."/>
            <person name="Kerckhof F.M."/>
            <person name="Cremers G."/>
            <person name="de Vos P."/>
            <person name="Vandamme P."/>
            <person name="Boon N."/>
            <person name="Op den Camp H.J."/>
            <person name="Heylen K."/>
        </authorList>
    </citation>
    <scope>NUCLEOTIDE SEQUENCE [LARGE SCALE GENOMIC DNA]</scope>
    <source>
        <strain evidence="5 6">R-67176</strain>
    </source>
</reference>
<dbReference type="PANTHER" id="PTHR47894:SF1">
    <property type="entry name" value="HTH-TYPE TRANSCRIPTIONAL REGULATOR VQSM"/>
    <property type="match status" value="1"/>
</dbReference>
<evidence type="ECO:0000256" key="2">
    <source>
        <dbReference type="ARBA" id="ARBA00023125"/>
    </source>
</evidence>
<dbReference type="GO" id="GO:0000976">
    <property type="term" value="F:transcription cis-regulatory region binding"/>
    <property type="evidence" value="ECO:0007669"/>
    <property type="project" value="TreeGrafter"/>
</dbReference>
<dbReference type="Proteomes" id="UP000094172">
    <property type="component" value="Unassembled WGS sequence"/>
</dbReference>
<evidence type="ECO:0000256" key="3">
    <source>
        <dbReference type="ARBA" id="ARBA00023163"/>
    </source>
</evidence>
<dbReference type="STRING" id="1774970.AUC70_13290"/>
<sequence>MRFHTFGLWVQYCTQAPTLSEGMSRARKTLQFHQNFADFSLEREGNYALWRYRPRVRFEKNIQHADHLVFPLLHSIQAFLGISWRPAWFELNYPRDAEAHVIEEALPAPVRFGQNAIGVALPLACLYQKGPGALRNPITFQDVQATETLPYLQDPLRTIMAMATLRLRDGKTDIDGIAHMVGVGVRTLQRYLGVDGMNYRDLLALVRSRRATELLRDTDMTITEIALSLGYSEHANFTRAFTRWTGRPPLSYRREVQQRTHASVIQA</sequence>
<dbReference type="GO" id="GO:0005829">
    <property type="term" value="C:cytosol"/>
    <property type="evidence" value="ECO:0007669"/>
    <property type="project" value="TreeGrafter"/>
</dbReference>
<dbReference type="GO" id="GO:0003700">
    <property type="term" value="F:DNA-binding transcription factor activity"/>
    <property type="evidence" value="ECO:0007669"/>
    <property type="project" value="InterPro"/>
</dbReference>
<evidence type="ECO:0000313" key="6">
    <source>
        <dbReference type="Proteomes" id="UP000094172"/>
    </source>
</evidence>
<protein>
    <recommendedName>
        <fullName evidence="4">HTH araC/xylS-type domain-containing protein</fullName>
    </recommendedName>
</protein>
<evidence type="ECO:0000256" key="1">
    <source>
        <dbReference type="ARBA" id="ARBA00023015"/>
    </source>
</evidence>
<feature type="domain" description="HTH araC/xylS-type" evidence="4">
    <location>
        <begin position="157"/>
        <end position="255"/>
    </location>
</feature>
<keyword evidence="3" id="KW-0804">Transcription</keyword>
<evidence type="ECO:0000313" key="5">
    <source>
        <dbReference type="EMBL" id="ODR97223.1"/>
    </source>
</evidence>
<dbReference type="PROSITE" id="PS01124">
    <property type="entry name" value="HTH_ARAC_FAMILY_2"/>
    <property type="match status" value="1"/>
</dbReference>
<gene>
    <name evidence="5" type="ORF">AUC70_13290</name>
</gene>
<dbReference type="PANTHER" id="PTHR47894">
    <property type="entry name" value="HTH-TYPE TRANSCRIPTIONAL REGULATOR GADX"/>
    <property type="match status" value="1"/>
</dbReference>
<dbReference type="SMART" id="SM00342">
    <property type="entry name" value="HTH_ARAC"/>
    <property type="match status" value="1"/>
</dbReference>
<dbReference type="InterPro" id="IPR020449">
    <property type="entry name" value="Tscrpt_reg_AraC-type_HTH"/>
</dbReference>
<dbReference type="EMBL" id="LPWE01000002">
    <property type="protein sequence ID" value="ODR97223.1"/>
    <property type="molecule type" value="Genomic_DNA"/>
</dbReference>
<keyword evidence="2" id="KW-0238">DNA-binding</keyword>
<evidence type="ECO:0000259" key="4">
    <source>
        <dbReference type="PROSITE" id="PS01124"/>
    </source>
</evidence>
<dbReference type="SUPFAM" id="SSF46689">
    <property type="entry name" value="Homeodomain-like"/>
    <property type="match status" value="1"/>
</dbReference>
<dbReference type="InterPro" id="IPR018060">
    <property type="entry name" value="HTH_AraC"/>
</dbReference>
<keyword evidence="1" id="KW-0805">Transcription regulation</keyword>
<dbReference type="Gene3D" id="1.10.10.60">
    <property type="entry name" value="Homeodomain-like"/>
    <property type="match status" value="1"/>
</dbReference>
<dbReference type="InterPro" id="IPR032687">
    <property type="entry name" value="AraC-type_N"/>
</dbReference>
<dbReference type="AlphaFoldDB" id="A0A1E3VUL6"/>
<dbReference type="Pfam" id="PF12833">
    <property type="entry name" value="HTH_18"/>
    <property type="match status" value="1"/>
</dbReference>
<comment type="caution">
    <text evidence="5">The sequence shown here is derived from an EMBL/GenBank/DDBJ whole genome shotgun (WGS) entry which is preliminary data.</text>
</comment>
<dbReference type="InterPro" id="IPR009057">
    <property type="entry name" value="Homeodomain-like_sf"/>
</dbReference>
<organism evidence="5 6">
    <name type="scientific">Methyloceanibacter stevinii</name>
    <dbReference type="NCBI Taxonomy" id="1774970"/>
    <lineage>
        <taxon>Bacteria</taxon>
        <taxon>Pseudomonadati</taxon>
        <taxon>Pseudomonadota</taxon>
        <taxon>Alphaproteobacteria</taxon>
        <taxon>Hyphomicrobiales</taxon>
        <taxon>Hyphomicrobiaceae</taxon>
        <taxon>Methyloceanibacter</taxon>
    </lineage>
</organism>
<dbReference type="Pfam" id="PF12625">
    <property type="entry name" value="Arabinose_bd"/>
    <property type="match status" value="1"/>
</dbReference>
<name>A0A1E3VUL6_9HYPH</name>
<proteinExistence type="predicted"/>
<dbReference type="PRINTS" id="PR00032">
    <property type="entry name" value="HTHARAC"/>
</dbReference>
<keyword evidence="6" id="KW-1185">Reference proteome</keyword>
<accession>A0A1E3VUL6</accession>